<dbReference type="Proteomes" id="UP000024547">
    <property type="component" value="Unassembled WGS sequence"/>
</dbReference>
<evidence type="ECO:0000313" key="5">
    <source>
        <dbReference type="Proteomes" id="UP000259173"/>
    </source>
</evidence>
<dbReference type="EMBL" id="DOGS01000111">
    <property type="protein sequence ID" value="HBQ48303.1"/>
    <property type="molecule type" value="Genomic_DNA"/>
</dbReference>
<proteinExistence type="predicted"/>
<name>A0A059EC06_9PROT</name>
<gene>
    <name evidence="1" type="ORF">DCG65_10310</name>
    <name evidence="2" type="ORF">DD728_05365</name>
    <name evidence="3" type="ORF">HY36_02025</name>
</gene>
<evidence type="ECO:0000313" key="3">
    <source>
        <dbReference type="EMBL" id="KCZ65183.1"/>
    </source>
</evidence>
<reference evidence="5 6" key="2">
    <citation type="journal article" date="2018" name="Nat. Biotechnol.">
        <title>A standardized bacterial taxonomy based on genome phylogeny substantially revises the tree of life.</title>
        <authorList>
            <person name="Parks D.H."/>
            <person name="Chuvochina M."/>
            <person name="Waite D.W."/>
            <person name="Rinke C."/>
            <person name="Skarshewski A."/>
            <person name="Chaumeil P.A."/>
            <person name="Hugenholtz P."/>
        </authorList>
    </citation>
    <scope>NUCLEOTIDE SEQUENCE [LARGE SCALE GENOMIC DNA]</scope>
    <source>
        <strain evidence="2">UBA10378</strain>
        <strain evidence="1">UBA8557</strain>
    </source>
</reference>
<dbReference type="RefSeq" id="WP_035547494.1">
    <property type="nucleotide sequence ID" value="NZ_AWFH01000001.1"/>
</dbReference>
<evidence type="ECO:0000313" key="2">
    <source>
        <dbReference type="EMBL" id="HBQ48303.1"/>
    </source>
</evidence>
<dbReference type="EMBL" id="DMBR01000310">
    <property type="protein sequence ID" value="HAE94944.1"/>
    <property type="molecule type" value="Genomic_DNA"/>
</dbReference>
<organism evidence="3 4">
    <name type="scientific">Hyphomonas atlantica</name>
    <dbReference type="NCBI Taxonomy" id="1280948"/>
    <lineage>
        <taxon>Bacteria</taxon>
        <taxon>Pseudomonadati</taxon>
        <taxon>Pseudomonadota</taxon>
        <taxon>Alphaproteobacteria</taxon>
        <taxon>Hyphomonadales</taxon>
        <taxon>Hyphomonadaceae</taxon>
        <taxon>Hyphomonas</taxon>
    </lineage>
</organism>
<sequence length="95" mass="10795">MGCFTPSELEEIDRLWRELPADHMWTGWAASGHEPEQVWIFRTRAHWRRFPLSKSKTGFVIADEIGRPVARAKTLPALLAKVESIPGIEALSEDP</sequence>
<protein>
    <submittedName>
        <fullName evidence="3">Uncharacterized protein</fullName>
    </submittedName>
</protein>
<dbReference type="Proteomes" id="UP000263957">
    <property type="component" value="Unassembled WGS sequence"/>
</dbReference>
<dbReference type="EMBL" id="AWFH01000001">
    <property type="protein sequence ID" value="KCZ65183.1"/>
    <property type="molecule type" value="Genomic_DNA"/>
</dbReference>
<accession>A0A059EC06</accession>
<dbReference type="GeneID" id="92499592"/>
<evidence type="ECO:0000313" key="4">
    <source>
        <dbReference type="Proteomes" id="UP000024547"/>
    </source>
</evidence>
<dbReference type="Proteomes" id="UP000259173">
    <property type="component" value="Unassembled WGS sequence"/>
</dbReference>
<evidence type="ECO:0000313" key="6">
    <source>
        <dbReference type="Proteomes" id="UP000263957"/>
    </source>
</evidence>
<dbReference type="OrthoDB" id="7619595at2"/>
<comment type="caution">
    <text evidence="3">The sequence shown here is derived from an EMBL/GenBank/DDBJ whole genome shotgun (WGS) entry which is preliminary data.</text>
</comment>
<dbReference type="AlphaFoldDB" id="A0A059EC06"/>
<dbReference type="PATRIC" id="fig|1280948.3.peg.398"/>
<dbReference type="eggNOG" id="ENOG5031B4S">
    <property type="taxonomic scope" value="Bacteria"/>
</dbReference>
<reference evidence="3 4" key="1">
    <citation type="journal article" date="2014" name="Antonie Van Leeuwenhoek">
        <title>Hyphomonas beringensis sp. nov. and Hyphomonas chukchiensis sp. nov., isolated from surface seawater of the Bering Sea and Chukchi Sea.</title>
        <authorList>
            <person name="Li C."/>
            <person name="Lai Q."/>
            <person name="Li G."/>
            <person name="Dong C."/>
            <person name="Wang J."/>
            <person name="Liao Y."/>
            <person name="Shao Z."/>
        </authorList>
    </citation>
    <scope>NUCLEOTIDE SEQUENCE [LARGE SCALE GENOMIC DNA]</scope>
    <source>
        <strain evidence="3 4">22II1-22F38</strain>
    </source>
</reference>
<keyword evidence="4" id="KW-1185">Reference proteome</keyword>
<evidence type="ECO:0000313" key="1">
    <source>
        <dbReference type="EMBL" id="HAE94944.1"/>
    </source>
</evidence>